<dbReference type="InterPro" id="IPR000073">
    <property type="entry name" value="AB_hydrolase_1"/>
</dbReference>
<dbReference type="EMBL" id="JAPDNT010000008">
    <property type="protein sequence ID" value="MCW3475467.1"/>
    <property type="molecule type" value="Genomic_DNA"/>
</dbReference>
<dbReference type="InterPro" id="IPR029058">
    <property type="entry name" value="AB_hydrolase_fold"/>
</dbReference>
<evidence type="ECO:0000313" key="2">
    <source>
        <dbReference type="EMBL" id="MCW3475467.1"/>
    </source>
</evidence>
<dbReference type="RefSeq" id="WP_264714176.1">
    <property type="nucleotide sequence ID" value="NZ_JAPDNT010000008.1"/>
</dbReference>
<dbReference type="PANTHER" id="PTHR43798">
    <property type="entry name" value="MONOACYLGLYCEROL LIPASE"/>
    <property type="match status" value="1"/>
</dbReference>
<gene>
    <name evidence="2" type="ORF">OL599_12860</name>
</gene>
<reference evidence="2" key="1">
    <citation type="submission" date="2022-09" db="EMBL/GenBank/DDBJ databases">
        <title>Rhodovastum sp. nov. RN2-1 isolated from soil in Seongnam, South Korea.</title>
        <authorList>
            <person name="Le N.T."/>
        </authorList>
    </citation>
    <scope>NUCLEOTIDE SEQUENCE</scope>
    <source>
        <strain evidence="2">RN2-1</strain>
    </source>
</reference>
<dbReference type="AlphaFoldDB" id="A0AA41YU52"/>
<dbReference type="Pfam" id="PF12697">
    <property type="entry name" value="Abhydrolase_6"/>
    <property type="match status" value="1"/>
</dbReference>
<dbReference type="InterPro" id="IPR050266">
    <property type="entry name" value="AB_hydrolase_sf"/>
</dbReference>
<name>A0AA41YU52_9PROT</name>
<accession>A0AA41YU52</accession>
<dbReference type="Proteomes" id="UP001165679">
    <property type="component" value="Unassembled WGS sequence"/>
</dbReference>
<dbReference type="PANTHER" id="PTHR43798:SF33">
    <property type="entry name" value="HYDROLASE, PUTATIVE (AFU_ORTHOLOGUE AFUA_2G14860)-RELATED"/>
    <property type="match status" value="1"/>
</dbReference>
<feature type="domain" description="AB hydrolase-1" evidence="1">
    <location>
        <begin position="32"/>
        <end position="269"/>
    </location>
</feature>
<dbReference type="Gene3D" id="3.40.50.1820">
    <property type="entry name" value="alpha/beta hydrolase"/>
    <property type="match status" value="1"/>
</dbReference>
<dbReference type="GO" id="GO:0016020">
    <property type="term" value="C:membrane"/>
    <property type="evidence" value="ECO:0007669"/>
    <property type="project" value="TreeGrafter"/>
</dbReference>
<dbReference type="SUPFAM" id="SSF53474">
    <property type="entry name" value="alpha/beta-Hydrolases"/>
    <property type="match status" value="1"/>
</dbReference>
<keyword evidence="2" id="KW-0378">Hydrolase</keyword>
<comment type="caution">
    <text evidence="2">The sequence shown here is derived from an EMBL/GenBank/DDBJ whole genome shotgun (WGS) entry which is preliminary data.</text>
</comment>
<evidence type="ECO:0000313" key="3">
    <source>
        <dbReference type="Proteomes" id="UP001165679"/>
    </source>
</evidence>
<keyword evidence="3" id="KW-1185">Reference proteome</keyword>
<evidence type="ECO:0000259" key="1">
    <source>
        <dbReference type="Pfam" id="PF12697"/>
    </source>
</evidence>
<sequence>MAALTRLVHAWDGLKLHVQEWGGQHRNAAVPLLCLPGLVRTADDFAAVAERHAGRRRIVSLDYPGRGRSGRARAIARYRPEACLRDVIDVCAALHLHRVIAVGTSFGGLLTMGLAATRPAMLAGAVLNDIGPELGAAGGAFLRRFIAADPALPDRNAAAAHLRQLLPHLSLRTDAQWLRFAELTYTPGTDGRWHPRWDTRIATLLKPPIRDLWPLFGALPRIPLLLVRGTLSNILLEGTVAQMQARRPDMLVAEIEGVGHAPTLAEPQAEHAIDALLEEAA</sequence>
<proteinExistence type="predicted"/>
<dbReference type="GO" id="GO:0016787">
    <property type="term" value="F:hydrolase activity"/>
    <property type="evidence" value="ECO:0007669"/>
    <property type="project" value="UniProtKB-KW"/>
</dbReference>
<protein>
    <submittedName>
        <fullName evidence="2">Alpha/beta hydrolase</fullName>
    </submittedName>
</protein>
<organism evidence="2 3">
    <name type="scientific">Limobrevibacterium gyesilva</name>
    <dbReference type="NCBI Taxonomy" id="2991712"/>
    <lineage>
        <taxon>Bacteria</taxon>
        <taxon>Pseudomonadati</taxon>
        <taxon>Pseudomonadota</taxon>
        <taxon>Alphaproteobacteria</taxon>
        <taxon>Acetobacterales</taxon>
        <taxon>Acetobacteraceae</taxon>
        <taxon>Limobrevibacterium</taxon>
    </lineage>
</organism>
<reference evidence="2" key="2">
    <citation type="submission" date="2022-10" db="EMBL/GenBank/DDBJ databases">
        <authorList>
            <person name="Trinh H.N."/>
        </authorList>
    </citation>
    <scope>NUCLEOTIDE SEQUENCE</scope>
    <source>
        <strain evidence="2">RN2-1</strain>
    </source>
</reference>